<dbReference type="InterPro" id="IPR005754">
    <property type="entry name" value="Sortase"/>
</dbReference>
<dbReference type="SUPFAM" id="SSF63817">
    <property type="entry name" value="Sortase"/>
    <property type="match status" value="1"/>
</dbReference>
<dbReference type="RefSeq" id="WP_107106067.1">
    <property type="nucleotide sequence ID" value="NZ_JAMWDY010000007.1"/>
</dbReference>
<dbReference type="InterPro" id="IPR023365">
    <property type="entry name" value="Sortase_dom-sf"/>
</dbReference>
<dbReference type="InterPro" id="IPR042007">
    <property type="entry name" value="Sortase_A"/>
</dbReference>
<feature type="active site" description="Acyl-thioester intermediate" evidence="4">
    <location>
        <position position="202"/>
    </location>
</feature>
<keyword evidence="5" id="KW-0812">Transmembrane</keyword>
<evidence type="ECO:0000313" key="7">
    <source>
        <dbReference type="Proteomes" id="UP001153199"/>
    </source>
</evidence>
<accession>A0A9X4P1F8</accession>
<feature type="transmembrane region" description="Helical" evidence="5">
    <location>
        <begin position="7"/>
        <end position="27"/>
    </location>
</feature>
<gene>
    <name evidence="6" type="ORF">NF717_08070</name>
</gene>
<dbReference type="AlphaFoldDB" id="A0A9X4P1F8"/>
<dbReference type="CDD" id="cd06165">
    <property type="entry name" value="Sortase_A"/>
    <property type="match status" value="1"/>
</dbReference>
<organism evidence="6 7">
    <name type="scientific">Lactococcus formosensis</name>
    <dbReference type="NCBI Taxonomy" id="1281486"/>
    <lineage>
        <taxon>Bacteria</taxon>
        <taxon>Bacillati</taxon>
        <taxon>Bacillota</taxon>
        <taxon>Bacilli</taxon>
        <taxon>Lactobacillales</taxon>
        <taxon>Streptococcaceae</taxon>
        <taxon>Lactococcus</taxon>
    </lineage>
</organism>
<evidence type="ECO:0000256" key="5">
    <source>
        <dbReference type="SAM" id="Phobius"/>
    </source>
</evidence>
<evidence type="ECO:0000256" key="3">
    <source>
        <dbReference type="ARBA" id="ARBA00022807"/>
    </source>
</evidence>
<evidence type="ECO:0000256" key="2">
    <source>
        <dbReference type="ARBA" id="ARBA00022801"/>
    </source>
</evidence>
<sequence length="225" mass="25004">MKKIFSLTNIAIAVSVITFLFGLLVFFSPNIGQHLIKSKGSKEISISHVEMKKNLNQKGEFIPEDVRPLTTTELLANQFSKADLPGIGIISIPDINLELPVFNGITYETMMYGAGTAKPNQQMGKGNYALASHTIFNSFNGSIITNLLFGNLIYAQVGQSIFLTDKDKSYEYKIDNIYRGDVSQGNIIEDHKNKKEITLYTCTTLTGNERLVVHGTLVNTTKYKL</sequence>
<dbReference type="Gene3D" id="2.40.260.10">
    <property type="entry name" value="Sortase"/>
    <property type="match status" value="1"/>
</dbReference>
<dbReference type="Pfam" id="PF04203">
    <property type="entry name" value="Sortase"/>
    <property type="match status" value="1"/>
</dbReference>
<keyword evidence="7" id="KW-1185">Reference proteome</keyword>
<keyword evidence="5" id="KW-0472">Membrane</keyword>
<dbReference type="GO" id="GO:0006508">
    <property type="term" value="P:proteolysis"/>
    <property type="evidence" value="ECO:0007669"/>
    <property type="project" value="UniProtKB-KW"/>
</dbReference>
<keyword evidence="2" id="KW-0378">Hydrolase</keyword>
<feature type="active site" description="Proton donor/acceptor" evidence="4">
    <location>
        <position position="133"/>
    </location>
</feature>
<reference evidence="6" key="1">
    <citation type="submission" date="2022-06" db="EMBL/GenBank/DDBJ databases">
        <title>Lactococcus from bovine mastitis in China.</title>
        <authorList>
            <person name="Lin Y."/>
            <person name="Han B."/>
        </authorList>
    </citation>
    <scope>NUCLEOTIDE SEQUENCE</scope>
    <source>
        <strain evidence="6">Ningxia-I-26</strain>
    </source>
</reference>
<keyword evidence="5" id="KW-1133">Transmembrane helix</keyword>
<proteinExistence type="predicted"/>
<name>A0A9X4P1F8_9LACT</name>
<evidence type="ECO:0000256" key="4">
    <source>
        <dbReference type="PIRSR" id="PIRSR605754-1"/>
    </source>
</evidence>
<comment type="caution">
    <text evidence="6">The sequence shown here is derived from an EMBL/GenBank/DDBJ whole genome shotgun (WGS) entry which is preliminary data.</text>
</comment>
<protein>
    <submittedName>
        <fullName evidence="6">Class A sortase</fullName>
    </submittedName>
</protein>
<dbReference type="Proteomes" id="UP001153199">
    <property type="component" value="Unassembled WGS sequence"/>
</dbReference>
<dbReference type="GO" id="GO:0008234">
    <property type="term" value="F:cysteine-type peptidase activity"/>
    <property type="evidence" value="ECO:0007669"/>
    <property type="project" value="UniProtKB-KW"/>
</dbReference>
<keyword evidence="1" id="KW-0645">Protease</keyword>
<dbReference type="NCBIfam" id="TIGR01076">
    <property type="entry name" value="sortase_fam"/>
    <property type="match status" value="1"/>
</dbReference>
<dbReference type="EMBL" id="JAMWFV010000010">
    <property type="protein sequence ID" value="MDG6145608.1"/>
    <property type="molecule type" value="Genomic_DNA"/>
</dbReference>
<evidence type="ECO:0000256" key="1">
    <source>
        <dbReference type="ARBA" id="ARBA00022670"/>
    </source>
</evidence>
<evidence type="ECO:0000313" key="6">
    <source>
        <dbReference type="EMBL" id="MDG6145608.1"/>
    </source>
</evidence>
<keyword evidence="3" id="KW-0788">Thiol protease</keyword>